<dbReference type="SUPFAM" id="SSF55073">
    <property type="entry name" value="Nucleotide cyclase"/>
    <property type="match status" value="1"/>
</dbReference>
<proteinExistence type="predicted"/>
<dbReference type="InterPro" id="IPR050706">
    <property type="entry name" value="Cyclic-di-GMP_PDE-like"/>
</dbReference>
<dbReference type="InterPro" id="IPR029787">
    <property type="entry name" value="Nucleotide_cyclase"/>
</dbReference>
<evidence type="ECO:0000313" key="2">
    <source>
        <dbReference type="EMBL" id="ENO90546.1"/>
    </source>
</evidence>
<dbReference type="SUPFAM" id="SSF141868">
    <property type="entry name" value="EAL domain-like"/>
    <property type="match status" value="1"/>
</dbReference>
<dbReference type="Gene3D" id="3.20.20.450">
    <property type="entry name" value="EAL domain"/>
    <property type="match status" value="1"/>
</dbReference>
<dbReference type="CDD" id="cd01948">
    <property type="entry name" value="EAL"/>
    <property type="match status" value="1"/>
</dbReference>
<dbReference type="Pfam" id="PF00563">
    <property type="entry name" value="EAL"/>
    <property type="match status" value="1"/>
</dbReference>
<evidence type="ECO:0000313" key="3">
    <source>
        <dbReference type="Proteomes" id="UP000013232"/>
    </source>
</evidence>
<dbReference type="InterPro" id="IPR035919">
    <property type="entry name" value="EAL_sf"/>
</dbReference>
<dbReference type="GO" id="GO:0071111">
    <property type="term" value="F:cyclic-guanylate-specific phosphodiesterase activity"/>
    <property type="evidence" value="ECO:0007669"/>
    <property type="project" value="InterPro"/>
</dbReference>
<feature type="domain" description="EAL" evidence="1">
    <location>
        <begin position="169"/>
        <end position="424"/>
    </location>
</feature>
<dbReference type="EMBL" id="AMXE01000002">
    <property type="protein sequence ID" value="ENO90546.1"/>
    <property type="molecule type" value="Genomic_DNA"/>
</dbReference>
<dbReference type="InterPro" id="IPR043128">
    <property type="entry name" value="Rev_trsase/Diguanyl_cyclase"/>
</dbReference>
<name>N6Y8D9_THAL4</name>
<dbReference type="SMART" id="SM00052">
    <property type="entry name" value="EAL"/>
    <property type="match status" value="1"/>
</dbReference>
<dbReference type="InterPro" id="IPR000160">
    <property type="entry name" value="GGDEF_dom"/>
</dbReference>
<dbReference type="InterPro" id="IPR001633">
    <property type="entry name" value="EAL_dom"/>
</dbReference>
<gene>
    <name evidence="2" type="ORF">C666_01540</name>
</gene>
<dbReference type="Pfam" id="PF00990">
    <property type="entry name" value="GGDEF"/>
    <property type="match status" value="1"/>
</dbReference>
<protein>
    <submittedName>
        <fullName evidence="2">Diguanylate phosphodiesterase</fullName>
    </submittedName>
</protein>
<dbReference type="AlphaFoldDB" id="N6Y8D9"/>
<dbReference type="RefSeq" id="WP_004332833.1">
    <property type="nucleotide sequence ID" value="NZ_AMXE01000002.1"/>
</dbReference>
<keyword evidence="3" id="KW-1185">Reference proteome</keyword>
<dbReference type="PROSITE" id="PS50883">
    <property type="entry name" value="EAL"/>
    <property type="match status" value="1"/>
</dbReference>
<dbReference type="Proteomes" id="UP000013232">
    <property type="component" value="Unassembled WGS sequence"/>
</dbReference>
<organism evidence="2 3">
    <name type="scientific">Thauera linaloolentis (strain DSM 12138 / JCM 21573 / CCUG 41526 / CIP 105981 / IAM 15112 / NBRC 102519 / 47Lol)</name>
    <dbReference type="NCBI Taxonomy" id="1123367"/>
    <lineage>
        <taxon>Bacteria</taxon>
        <taxon>Pseudomonadati</taxon>
        <taxon>Pseudomonadota</taxon>
        <taxon>Betaproteobacteria</taxon>
        <taxon>Rhodocyclales</taxon>
        <taxon>Zoogloeaceae</taxon>
        <taxon>Thauera</taxon>
    </lineage>
</organism>
<dbReference type="eggNOG" id="COG2200">
    <property type="taxonomic scope" value="Bacteria"/>
</dbReference>
<dbReference type="PANTHER" id="PTHR33121:SF79">
    <property type="entry name" value="CYCLIC DI-GMP PHOSPHODIESTERASE PDED-RELATED"/>
    <property type="match status" value="1"/>
</dbReference>
<comment type="caution">
    <text evidence="2">The sequence shown here is derived from an EMBL/GenBank/DDBJ whole genome shotgun (WGS) entry which is preliminary data.</text>
</comment>
<accession>N6Y8D9</accession>
<dbReference type="OrthoDB" id="8530607at2"/>
<evidence type="ECO:0000259" key="1">
    <source>
        <dbReference type="PROSITE" id="PS50883"/>
    </source>
</evidence>
<dbReference type="STRING" id="1123367.GCA_000621305_02470"/>
<dbReference type="Gene3D" id="3.30.70.270">
    <property type="match status" value="1"/>
</dbReference>
<sequence>MAVLTSLGLLPALNAISGHLPEVHEAGAELGVVSVSVLPDASTYRLSLEHGRRLEREVGMMLKRLMRNQDSLFGFGRGEWLIVLPDLPSRAVLTLAMLKIEQVFGESPLQVDGFELPVRVVCGAALSPDHGRDPLYLVQSARIACFNAQRRGDPGLVYESTMEQTSPRLAQLERDLRGAFAGDSPLQLFLQPKVRVRSGECDAAEGLLRWQRAPGEWVEPPVIIGLIDRLGMRHRFNRWLFQHAAQALHRLRAERFDITLSINLSATDLYDAEVPELIGQALSTWGVRPDRLCLEITETNMIDDAEEGVSDILHRLRLLGVNLSIDDFGTGFSGMSRLKHLSVQEVKIDRSFIVDLLHAPRDKEIASSIIDLSHRLGVTVTAEGVEDAETAAVLSTLDCDHLQGFLFSPALALDDFVDWIRRYDAGRPGRLPGVST</sequence>
<dbReference type="PANTHER" id="PTHR33121">
    <property type="entry name" value="CYCLIC DI-GMP PHOSPHODIESTERASE PDEF"/>
    <property type="match status" value="1"/>
</dbReference>
<reference evidence="2 3" key="1">
    <citation type="submission" date="2012-09" db="EMBL/GenBank/DDBJ databases">
        <title>Draft Genome Sequences of 6 Strains from Genus Thauera.</title>
        <authorList>
            <person name="Liu B."/>
            <person name="Shapleigh J.P."/>
            <person name="Frostegard A.H."/>
        </authorList>
    </citation>
    <scope>NUCLEOTIDE SEQUENCE [LARGE SCALE GENOMIC DNA]</scope>
    <source>
        <strain evidence="3">47Lol / DSM 12138</strain>
    </source>
</reference>